<proteinExistence type="predicted"/>
<organism evidence="2 3">
    <name type="scientific">Microlunatus aurantiacus</name>
    <dbReference type="NCBI Taxonomy" id="446786"/>
    <lineage>
        <taxon>Bacteria</taxon>
        <taxon>Bacillati</taxon>
        <taxon>Actinomycetota</taxon>
        <taxon>Actinomycetes</taxon>
        <taxon>Propionibacteriales</taxon>
        <taxon>Propionibacteriaceae</taxon>
        <taxon>Microlunatus</taxon>
    </lineage>
</organism>
<dbReference type="Proteomes" id="UP001500051">
    <property type="component" value="Unassembled WGS sequence"/>
</dbReference>
<protein>
    <submittedName>
        <fullName evidence="2">RNB domain-containing ribonuclease</fullName>
    </submittedName>
</protein>
<feature type="domain" description="RNB" evidence="1">
    <location>
        <begin position="61"/>
        <end position="379"/>
    </location>
</feature>
<dbReference type="InterPro" id="IPR040596">
    <property type="entry name" value="RNase_II_C_S1"/>
</dbReference>
<accession>A0ABP7DTF2</accession>
<reference evidence="3" key="1">
    <citation type="journal article" date="2019" name="Int. J. Syst. Evol. Microbiol.">
        <title>The Global Catalogue of Microorganisms (GCM) 10K type strain sequencing project: providing services to taxonomists for standard genome sequencing and annotation.</title>
        <authorList>
            <consortium name="The Broad Institute Genomics Platform"/>
            <consortium name="The Broad Institute Genome Sequencing Center for Infectious Disease"/>
            <person name="Wu L."/>
            <person name="Ma J."/>
        </authorList>
    </citation>
    <scope>NUCLEOTIDE SEQUENCE [LARGE SCALE GENOMIC DNA]</scope>
    <source>
        <strain evidence="3">JCM 16548</strain>
    </source>
</reference>
<dbReference type="SMART" id="SM00955">
    <property type="entry name" value="RNB"/>
    <property type="match status" value="1"/>
</dbReference>
<evidence type="ECO:0000259" key="1">
    <source>
        <dbReference type="SMART" id="SM00955"/>
    </source>
</evidence>
<dbReference type="PANTHER" id="PTHR23355:SF42">
    <property type="entry name" value="RIBONUCLEASE II, CHLOROPLASTIC_MITOCHONDRIAL"/>
    <property type="match status" value="1"/>
</dbReference>
<evidence type="ECO:0000313" key="3">
    <source>
        <dbReference type="Proteomes" id="UP001500051"/>
    </source>
</evidence>
<evidence type="ECO:0000313" key="2">
    <source>
        <dbReference type="EMBL" id="GAA3709919.1"/>
    </source>
</evidence>
<dbReference type="PANTHER" id="PTHR23355">
    <property type="entry name" value="RIBONUCLEASE"/>
    <property type="match status" value="1"/>
</dbReference>
<comment type="caution">
    <text evidence="2">The sequence shown here is derived from an EMBL/GenBank/DDBJ whole genome shotgun (WGS) entry which is preliminary data.</text>
</comment>
<gene>
    <name evidence="2" type="ORF">GCM10022204_30290</name>
</gene>
<name>A0ABP7DTF2_9ACTN</name>
<dbReference type="Pfam" id="PF18614">
    <property type="entry name" value="RNase_II_C_S1"/>
    <property type="match status" value="1"/>
</dbReference>
<dbReference type="EMBL" id="BAAAYX010000013">
    <property type="protein sequence ID" value="GAA3709919.1"/>
    <property type="molecule type" value="Genomic_DNA"/>
</dbReference>
<dbReference type="RefSeq" id="WP_344813226.1">
    <property type="nucleotide sequence ID" value="NZ_BAAAYX010000013.1"/>
</dbReference>
<dbReference type="SUPFAM" id="SSF50249">
    <property type="entry name" value="Nucleic acid-binding proteins"/>
    <property type="match status" value="1"/>
</dbReference>
<dbReference type="Pfam" id="PF00773">
    <property type="entry name" value="RNB"/>
    <property type="match status" value="1"/>
</dbReference>
<keyword evidence="3" id="KW-1185">Reference proteome</keyword>
<dbReference type="InterPro" id="IPR050180">
    <property type="entry name" value="RNR_Ribonuclease"/>
</dbReference>
<dbReference type="InterPro" id="IPR012340">
    <property type="entry name" value="NA-bd_OB-fold"/>
</dbReference>
<sequence length="485" mass="52005">MPTRFIAHPQPAPVEPGTAAAPTTLAEAVAELRTRLEIPADFPPEVTAAAEAAARRPRLPDLDRTDLELLTIDPPGSKDLDQALHIAAAGAGFVVSYAIADVAAFVAAGDPVDAEARRRGLTLYAPDVRTPLHPPALSEGAASLLPDQVRPALLWTLQLDEAGELSAVDVSRAVVRSRAQLTYEQAQEEIDGGTPRDVLRLLVEVGRRREALERERGGVSLQIPAQEIEVDAAGRYTLTYRATLAVEGYNAQISLLTGMAAAGLMLAGRIGVVRTLPAAEPGALRRLRRTAQALRIPWPSSQDYPEFVRSLDPAVPAHAAMLNACTELFRGAGYTAFDGELPANTRHAALATDYAHVTAPLRRLVDRFAGEVCLALSAGQQVPEWTRTALPALPDLMAAAESRSKKYERAVIDLVEVSLLRDRVGEEFDGTVLDVESDGRRGVVMLADPAVQGRVKGTDLPLGAEVRVRLESADWAAGRVEFVRV</sequence>
<dbReference type="InterPro" id="IPR001900">
    <property type="entry name" value="RNase_II/R"/>
</dbReference>